<comment type="caution">
    <text evidence="2">The sequence shown here is derived from an EMBL/GenBank/DDBJ whole genome shotgun (WGS) entry which is preliminary data.</text>
</comment>
<reference evidence="2 3" key="1">
    <citation type="submission" date="2017-09" db="EMBL/GenBank/DDBJ databases">
        <title>Genome sequencing of Besnoitia besnoiti strain Bb-Ger1.</title>
        <authorList>
            <person name="Schares G."/>
            <person name="Venepally P."/>
            <person name="Lorenzi H.A."/>
        </authorList>
    </citation>
    <scope>NUCLEOTIDE SEQUENCE [LARGE SCALE GENOMIC DNA]</scope>
    <source>
        <strain evidence="2 3">Bb-Ger1</strain>
    </source>
</reference>
<evidence type="ECO:0000256" key="1">
    <source>
        <dbReference type="SAM" id="MobiDB-lite"/>
    </source>
</evidence>
<evidence type="ECO:0000313" key="3">
    <source>
        <dbReference type="Proteomes" id="UP000224006"/>
    </source>
</evidence>
<dbReference type="Proteomes" id="UP000224006">
    <property type="component" value="Chromosome X"/>
</dbReference>
<organism evidence="2 3">
    <name type="scientific">Besnoitia besnoiti</name>
    <name type="common">Apicomplexan protozoan</name>
    <dbReference type="NCBI Taxonomy" id="94643"/>
    <lineage>
        <taxon>Eukaryota</taxon>
        <taxon>Sar</taxon>
        <taxon>Alveolata</taxon>
        <taxon>Apicomplexa</taxon>
        <taxon>Conoidasida</taxon>
        <taxon>Coccidia</taxon>
        <taxon>Eucoccidiorida</taxon>
        <taxon>Eimeriorina</taxon>
        <taxon>Sarcocystidae</taxon>
        <taxon>Besnoitia</taxon>
    </lineage>
</organism>
<dbReference type="KEGG" id="bbes:BESB_018730"/>
<gene>
    <name evidence="2" type="ORF">BESB_018730</name>
</gene>
<accession>A0A2A9M3L8</accession>
<keyword evidence="3" id="KW-1185">Reference proteome</keyword>
<proteinExistence type="predicted"/>
<dbReference type="EMBL" id="NWUJ01000011">
    <property type="protein sequence ID" value="PFH32555.1"/>
    <property type="molecule type" value="Genomic_DNA"/>
</dbReference>
<dbReference type="AlphaFoldDB" id="A0A2A9M3L8"/>
<name>A0A2A9M3L8_BESBE</name>
<dbReference type="VEuPathDB" id="ToxoDB:BESB_018730"/>
<dbReference type="RefSeq" id="XP_029216564.1">
    <property type="nucleotide sequence ID" value="XM_029360588.1"/>
</dbReference>
<dbReference type="GeneID" id="40306934"/>
<protein>
    <submittedName>
        <fullName evidence="2">Uncharacterized protein</fullName>
    </submittedName>
</protein>
<sequence length="76" mass="8929">MRWSPVTYPPDINRRRSRDRVPPLGNPIKSARLSYCNRASERLKAEATKHRTWRPEDPTRNFERKIPNSITLNTGV</sequence>
<feature type="region of interest" description="Disordered" evidence="1">
    <location>
        <begin position="1"/>
        <end position="29"/>
    </location>
</feature>
<evidence type="ECO:0000313" key="2">
    <source>
        <dbReference type="EMBL" id="PFH32555.1"/>
    </source>
</evidence>